<dbReference type="SUPFAM" id="SSF142433">
    <property type="entry name" value="CinA-like"/>
    <property type="match status" value="1"/>
</dbReference>
<dbReference type="STRING" id="593907.Celgi_2053"/>
<gene>
    <name evidence="2" type="ordered locus">Celgi_2053</name>
</gene>
<keyword evidence="3" id="KW-1185">Reference proteome</keyword>
<dbReference type="KEGG" id="cga:Celgi_2053"/>
<protein>
    <submittedName>
        <fullName evidence="2">CinA domain protein</fullName>
    </submittedName>
</protein>
<dbReference type="RefSeq" id="WP_013884072.1">
    <property type="nucleotide sequence ID" value="NC_015671.1"/>
</dbReference>
<accession>F7ZZR1</accession>
<dbReference type="InterPro" id="IPR008136">
    <property type="entry name" value="CinA_C"/>
</dbReference>
<sequence length="177" mass="17423">MTGAAGTSRDPAVAVLAALGARGWTLGVAESLTGGLVCARLVAVPGASAVLRGGVVAYATDLKARVLHVDADLLAARGPVDPDVAAQMAEGARRTLAADVGVATTGVAGPEPQGDAPVGTVHVAVATPDERVVRSLLLPGSREQVRDAAADAALGLLRSVLDPRPGGAVTTARDTAG</sequence>
<dbReference type="NCBIfam" id="TIGR00199">
    <property type="entry name" value="PncC_domain"/>
    <property type="match status" value="1"/>
</dbReference>
<evidence type="ECO:0000313" key="3">
    <source>
        <dbReference type="Proteomes" id="UP000000485"/>
    </source>
</evidence>
<dbReference type="InterPro" id="IPR036653">
    <property type="entry name" value="CinA-like_C"/>
</dbReference>
<dbReference type="AlphaFoldDB" id="F7ZZR1"/>
<dbReference type="HOGENOM" id="CLU_030805_1_0_11"/>
<reference evidence="3" key="1">
    <citation type="submission" date="2011-04" db="EMBL/GenBank/DDBJ databases">
        <title>Complete sequence of Cellvibrio gilvus ATCC 13127.</title>
        <authorList>
            <person name="Lucas S."/>
            <person name="Han J."/>
            <person name="Lapidus A."/>
            <person name="Cheng J.-F."/>
            <person name="Goodwin L."/>
            <person name="Pitluck S."/>
            <person name="Peters L."/>
            <person name="Munk A."/>
            <person name="Detter J.C."/>
            <person name="Han C."/>
            <person name="Tapia R."/>
            <person name="Land M."/>
            <person name="Hauser L."/>
            <person name="Kyrpides N."/>
            <person name="Ivanova N."/>
            <person name="Ovchinnikova G."/>
            <person name="Pagani I."/>
            <person name="Mead D."/>
            <person name="Brumm P."/>
            <person name="Woyke T."/>
        </authorList>
    </citation>
    <scope>NUCLEOTIDE SEQUENCE [LARGE SCALE GENOMIC DNA]</scope>
    <source>
        <strain evidence="3">ATCC 13127 / NRRL B-14078</strain>
    </source>
</reference>
<dbReference type="Gene3D" id="3.90.950.20">
    <property type="entry name" value="CinA-like"/>
    <property type="match status" value="1"/>
</dbReference>
<dbReference type="Proteomes" id="UP000000485">
    <property type="component" value="Chromosome"/>
</dbReference>
<name>F7ZZR1_CELGA</name>
<dbReference type="eggNOG" id="COG1546">
    <property type="taxonomic scope" value="Bacteria"/>
</dbReference>
<dbReference type="EMBL" id="CP002665">
    <property type="protein sequence ID" value="AEI12554.1"/>
    <property type="molecule type" value="Genomic_DNA"/>
</dbReference>
<dbReference type="Pfam" id="PF02464">
    <property type="entry name" value="CinA"/>
    <property type="match status" value="1"/>
</dbReference>
<dbReference type="OrthoDB" id="1253990at2"/>
<organism evidence="2 3">
    <name type="scientific">Cellulomonas gilvus (strain ATCC 13127 / NRRL B-14078)</name>
    <name type="common">Cellvibrio gilvus</name>
    <dbReference type="NCBI Taxonomy" id="593907"/>
    <lineage>
        <taxon>Bacteria</taxon>
        <taxon>Bacillati</taxon>
        <taxon>Actinomycetota</taxon>
        <taxon>Actinomycetes</taxon>
        <taxon>Micrococcales</taxon>
        <taxon>Cellulomonadaceae</taxon>
        <taxon>Cellulomonas</taxon>
    </lineage>
</organism>
<feature type="domain" description="CinA C-terminal" evidence="1">
    <location>
        <begin position="13"/>
        <end position="160"/>
    </location>
</feature>
<proteinExistence type="predicted"/>
<evidence type="ECO:0000313" key="2">
    <source>
        <dbReference type="EMBL" id="AEI12554.1"/>
    </source>
</evidence>
<evidence type="ECO:0000259" key="1">
    <source>
        <dbReference type="Pfam" id="PF02464"/>
    </source>
</evidence>